<dbReference type="Pfam" id="PF08982">
    <property type="entry name" value="AtaL"/>
    <property type="match status" value="1"/>
</dbReference>
<dbReference type="HOGENOM" id="CLU_111642_2_0_1"/>
<name>A0A0C3HC15_OIDMZ</name>
<dbReference type="InParanoid" id="A0A0C3HC15"/>
<accession>A0A0C3HC15</accession>
<gene>
    <name evidence="1" type="ORF">OIDMADRAFT_146419</name>
</gene>
<dbReference type="SUPFAM" id="SSF55961">
    <property type="entry name" value="Bet v1-like"/>
    <property type="match status" value="1"/>
</dbReference>
<reference evidence="2" key="2">
    <citation type="submission" date="2015-01" db="EMBL/GenBank/DDBJ databases">
        <title>Evolutionary Origins and Diversification of the Mycorrhizal Mutualists.</title>
        <authorList>
            <consortium name="DOE Joint Genome Institute"/>
            <consortium name="Mycorrhizal Genomics Consortium"/>
            <person name="Kohler A."/>
            <person name="Kuo A."/>
            <person name="Nagy L.G."/>
            <person name="Floudas D."/>
            <person name="Copeland A."/>
            <person name="Barry K.W."/>
            <person name="Cichocki N."/>
            <person name="Veneault-Fourrey C."/>
            <person name="LaButti K."/>
            <person name="Lindquist E.A."/>
            <person name="Lipzen A."/>
            <person name="Lundell T."/>
            <person name="Morin E."/>
            <person name="Murat C."/>
            <person name="Riley R."/>
            <person name="Ohm R."/>
            <person name="Sun H."/>
            <person name="Tunlid A."/>
            <person name="Henrissat B."/>
            <person name="Grigoriev I.V."/>
            <person name="Hibbett D.S."/>
            <person name="Martin F."/>
        </authorList>
    </citation>
    <scope>NUCLEOTIDE SEQUENCE [LARGE SCALE GENOMIC DNA]</scope>
    <source>
        <strain evidence="2">Zn</strain>
    </source>
</reference>
<protein>
    <submittedName>
        <fullName evidence="1">Uncharacterized protein</fullName>
    </submittedName>
</protein>
<evidence type="ECO:0000313" key="1">
    <source>
        <dbReference type="EMBL" id="KIM99911.1"/>
    </source>
</evidence>
<dbReference type="AlphaFoldDB" id="A0A0C3HC15"/>
<dbReference type="Proteomes" id="UP000054321">
    <property type="component" value="Unassembled WGS sequence"/>
</dbReference>
<evidence type="ECO:0000313" key="2">
    <source>
        <dbReference type="Proteomes" id="UP000054321"/>
    </source>
</evidence>
<dbReference type="Gene3D" id="3.30.530.20">
    <property type="match status" value="1"/>
</dbReference>
<dbReference type="STRING" id="913774.A0A0C3HC15"/>
<dbReference type="EMBL" id="KN832878">
    <property type="protein sequence ID" value="KIM99911.1"/>
    <property type="molecule type" value="Genomic_DNA"/>
</dbReference>
<reference evidence="1 2" key="1">
    <citation type="submission" date="2014-04" db="EMBL/GenBank/DDBJ databases">
        <authorList>
            <consortium name="DOE Joint Genome Institute"/>
            <person name="Kuo A."/>
            <person name="Martino E."/>
            <person name="Perotto S."/>
            <person name="Kohler A."/>
            <person name="Nagy L.G."/>
            <person name="Floudas D."/>
            <person name="Copeland A."/>
            <person name="Barry K.W."/>
            <person name="Cichocki N."/>
            <person name="Veneault-Fourrey C."/>
            <person name="LaButti K."/>
            <person name="Lindquist E.A."/>
            <person name="Lipzen A."/>
            <person name="Lundell T."/>
            <person name="Morin E."/>
            <person name="Murat C."/>
            <person name="Sun H."/>
            <person name="Tunlid A."/>
            <person name="Henrissat B."/>
            <person name="Grigoriev I.V."/>
            <person name="Hibbett D.S."/>
            <person name="Martin F."/>
            <person name="Nordberg H.P."/>
            <person name="Cantor M.N."/>
            <person name="Hua S.X."/>
        </authorList>
    </citation>
    <scope>NUCLEOTIDE SEQUENCE [LARGE SCALE GENOMIC DNA]</scope>
    <source>
        <strain evidence="1 2">Zn</strain>
    </source>
</reference>
<sequence length="176" mass="19453">MTVIFASTAVPINFRNATTSSIITPAEFWSVLEHKCRNPAPFVKSITSSRVVKENRDQSGQITGLTRLVTVDEAFGIAEEIEEVAVIKRPVMVIFNIPSTGTVITNILAHGPNPIENPEDIYMVSTYEWNHPEVEFGSNEYKVLQAKYSLLSSQVASHTVAMARQMKIEGTLTDLA</sequence>
<dbReference type="InterPro" id="IPR015075">
    <property type="entry name" value="AtaL"/>
</dbReference>
<organism evidence="1 2">
    <name type="scientific">Oidiodendron maius (strain Zn)</name>
    <dbReference type="NCBI Taxonomy" id="913774"/>
    <lineage>
        <taxon>Eukaryota</taxon>
        <taxon>Fungi</taxon>
        <taxon>Dikarya</taxon>
        <taxon>Ascomycota</taxon>
        <taxon>Pezizomycotina</taxon>
        <taxon>Leotiomycetes</taxon>
        <taxon>Leotiomycetes incertae sedis</taxon>
        <taxon>Myxotrichaceae</taxon>
        <taxon>Oidiodendron</taxon>
    </lineage>
</organism>
<proteinExistence type="predicted"/>
<dbReference type="InterPro" id="IPR023393">
    <property type="entry name" value="START-like_dom_sf"/>
</dbReference>
<keyword evidence="2" id="KW-1185">Reference proteome</keyword>
<dbReference type="OrthoDB" id="2320332at2759"/>